<reference evidence="2" key="1">
    <citation type="journal article" date="2019" name="BMC Genomics">
        <title>A new reference genome for Sorghum bicolor reveals high levels of sequence similarity between sweet and grain genotypes: implications for the genetics of sugar metabolism.</title>
        <authorList>
            <person name="Cooper E.A."/>
            <person name="Brenton Z.W."/>
            <person name="Flinn B.S."/>
            <person name="Jenkins J."/>
            <person name="Shu S."/>
            <person name="Flowers D."/>
            <person name="Luo F."/>
            <person name="Wang Y."/>
            <person name="Xia P."/>
            <person name="Barry K."/>
            <person name="Daum C."/>
            <person name="Lipzen A."/>
            <person name="Yoshinaga Y."/>
            <person name="Schmutz J."/>
            <person name="Saski C."/>
            <person name="Vermerris W."/>
            <person name="Kresovich S."/>
        </authorList>
    </citation>
    <scope>NUCLEOTIDE SEQUENCE</scope>
</reference>
<reference evidence="2" key="2">
    <citation type="submission" date="2020-10" db="EMBL/GenBank/DDBJ databases">
        <authorList>
            <person name="Cooper E.A."/>
            <person name="Brenton Z.W."/>
            <person name="Flinn B.S."/>
            <person name="Jenkins J."/>
            <person name="Shu S."/>
            <person name="Flowers D."/>
            <person name="Luo F."/>
            <person name="Wang Y."/>
            <person name="Xia P."/>
            <person name="Barry K."/>
            <person name="Daum C."/>
            <person name="Lipzen A."/>
            <person name="Yoshinaga Y."/>
            <person name="Schmutz J."/>
            <person name="Saski C."/>
            <person name="Vermerris W."/>
            <person name="Kresovich S."/>
        </authorList>
    </citation>
    <scope>NUCLEOTIDE SEQUENCE</scope>
</reference>
<feature type="region of interest" description="Disordered" evidence="1">
    <location>
        <begin position="84"/>
        <end position="106"/>
    </location>
</feature>
<comment type="caution">
    <text evidence="2">The sequence shown here is derived from an EMBL/GenBank/DDBJ whole genome shotgun (WGS) entry which is preliminary data.</text>
</comment>
<dbReference type="AlphaFoldDB" id="A0A921QZ74"/>
<feature type="region of interest" description="Disordered" evidence="1">
    <location>
        <begin position="1"/>
        <end position="66"/>
    </location>
</feature>
<dbReference type="EMBL" id="CM027684">
    <property type="protein sequence ID" value="KAG0531044.1"/>
    <property type="molecule type" value="Genomic_DNA"/>
</dbReference>
<evidence type="ECO:0000313" key="2">
    <source>
        <dbReference type="EMBL" id="KAG0531044.1"/>
    </source>
</evidence>
<evidence type="ECO:0000256" key="1">
    <source>
        <dbReference type="SAM" id="MobiDB-lite"/>
    </source>
</evidence>
<feature type="compositionally biased region" description="Basic residues" evidence="1">
    <location>
        <begin position="84"/>
        <end position="94"/>
    </location>
</feature>
<sequence length="139" mass="16278">MPYHDEGSLPPLPPPPLREQTPTSKKERWRPSRYRRRNRKKKKKDFGATTRIPCAHRIHPSSTRGALPYNGSELYSYCIERGFGSKHQRRRRKDGGRAATDGEIGRRRRRILARQQESRARTGSTHCRLAERCRTMVLE</sequence>
<dbReference type="Proteomes" id="UP000807115">
    <property type="component" value="Chromosome 5"/>
</dbReference>
<proteinExistence type="predicted"/>
<gene>
    <name evidence="2" type="ORF">BDA96_05G240400</name>
</gene>
<evidence type="ECO:0000313" key="3">
    <source>
        <dbReference type="Proteomes" id="UP000807115"/>
    </source>
</evidence>
<accession>A0A921QZ74</accession>
<organism evidence="2 3">
    <name type="scientific">Sorghum bicolor</name>
    <name type="common">Sorghum</name>
    <name type="synonym">Sorghum vulgare</name>
    <dbReference type="NCBI Taxonomy" id="4558"/>
    <lineage>
        <taxon>Eukaryota</taxon>
        <taxon>Viridiplantae</taxon>
        <taxon>Streptophyta</taxon>
        <taxon>Embryophyta</taxon>
        <taxon>Tracheophyta</taxon>
        <taxon>Spermatophyta</taxon>
        <taxon>Magnoliopsida</taxon>
        <taxon>Liliopsida</taxon>
        <taxon>Poales</taxon>
        <taxon>Poaceae</taxon>
        <taxon>PACMAD clade</taxon>
        <taxon>Panicoideae</taxon>
        <taxon>Andropogonodae</taxon>
        <taxon>Andropogoneae</taxon>
        <taxon>Sorghinae</taxon>
        <taxon>Sorghum</taxon>
    </lineage>
</organism>
<name>A0A921QZ74_SORBI</name>
<feature type="compositionally biased region" description="Basic residues" evidence="1">
    <location>
        <begin position="31"/>
        <end position="44"/>
    </location>
</feature>
<protein>
    <submittedName>
        <fullName evidence="2">Uncharacterized protein</fullName>
    </submittedName>
</protein>